<proteinExistence type="predicted"/>
<dbReference type="SUPFAM" id="SSF57302">
    <property type="entry name" value="Snake toxin-like"/>
    <property type="match status" value="1"/>
</dbReference>
<evidence type="ECO:0000313" key="3">
    <source>
        <dbReference type="Proteomes" id="UP001642483"/>
    </source>
</evidence>
<protein>
    <recommendedName>
        <fullName evidence="4">Sodefrin-like factor</fullName>
    </recommendedName>
</protein>
<keyword evidence="1" id="KW-0732">Signal</keyword>
<dbReference type="InterPro" id="IPR045860">
    <property type="entry name" value="Snake_toxin-like_sf"/>
</dbReference>
<keyword evidence="3" id="KW-1185">Reference proteome</keyword>
<comment type="caution">
    <text evidence="2">The sequence shown here is derived from an EMBL/GenBank/DDBJ whole genome shotgun (WGS) entry which is preliminary data.</text>
</comment>
<reference evidence="2 3" key="1">
    <citation type="submission" date="2024-02" db="EMBL/GenBank/DDBJ databases">
        <authorList>
            <person name="Daric V."/>
            <person name="Darras S."/>
        </authorList>
    </citation>
    <scope>NUCLEOTIDE SEQUENCE [LARGE SCALE GENOMIC DNA]</scope>
</reference>
<dbReference type="Proteomes" id="UP001642483">
    <property type="component" value="Unassembled WGS sequence"/>
</dbReference>
<organism evidence="2 3">
    <name type="scientific">Clavelina lepadiformis</name>
    <name type="common">Light-bulb sea squirt</name>
    <name type="synonym">Ascidia lepadiformis</name>
    <dbReference type="NCBI Taxonomy" id="159417"/>
    <lineage>
        <taxon>Eukaryota</taxon>
        <taxon>Metazoa</taxon>
        <taxon>Chordata</taxon>
        <taxon>Tunicata</taxon>
        <taxon>Ascidiacea</taxon>
        <taxon>Aplousobranchia</taxon>
        <taxon>Clavelinidae</taxon>
        <taxon>Clavelina</taxon>
    </lineage>
</organism>
<feature type="chain" id="PRO_5046258038" description="Sodefrin-like factor" evidence="1">
    <location>
        <begin position="20"/>
        <end position="133"/>
    </location>
</feature>
<accession>A0ABP0EWF4</accession>
<evidence type="ECO:0000313" key="2">
    <source>
        <dbReference type="EMBL" id="CAK8671755.1"/>
    </source>
</evidence>
<gene>
    <name evidence="2" type="ORF">CVLEPA_LOCUS795</name>
</gene>
<feature type="signal peptide" evidence="1">
    <location>
        <begin position="1"/>
        <end position="19"/>
    </location>
</feature>
<dbReference type="EMBL" id="CAWYQH010000001">
    <property type="protein sequence ID" value="CAK8671755.1"/>
    <property type="molecule type" value="Genomic_DNA"/>
</dbReference>
<name>A0ABP0EWF4_CLALP</name>
<evidence type="ECO:0000256" key="1">
    <source>
        <dbReference type="SAM" id="SignalP"/>
    </source>
</evidence>
<evidence type="ECO:0008006" key="4">
    <source>
        <dbReference type="Google" id="ProtNLM"/>
    </source>
</evidence>
<sequence length="133" mass="14535">MKHLCGVFMLVVVIQMSLGKETTNTASMLQCIQGFKVNDVSNFTDQNCGLHETTCETQLVKNGDLLVMYKRCKEAEACKNNAKNNDAICYGPTSKINKVQVCHFCCTTDFCNTLETIPEAPSSVPANTLEGSA</sequence>